<dbReference type="FunCoup" id="A0A2T3B0Q3">
    <property type="interactions" value="52"/>
</dbReference>
<feature type="region of interest" description="Disordered" evidence="1">
    <location>
        <begin position="344"/>
        <end position="410"/>
    </location>
</feature>
<dbReference type="RefSeq" id="XP_024720497.1">
    <property type="nucleotide sequence ID" value="XM_024861860.1"/>
</dbReference>
<organism evidence="3 4">
    <name type="scientific">Amorphotheca resinae ATCC 22711</name>
    <dbReference type="NCBI Taxonomy" id="857342"/>
    <lineage>
        <taxon>Eukaryota</taxon>
        <taxon>Fungi</taxon>
        <taxon>Dikarya</taxon>
        <taxon>Ascomycota</taxon>
        <taxon>Pezizomycotina</taxon>
        <taxon>Leotiomycetes</taxon>
        <taxon>Helotiales</taxon>
        <taxon>Amorphothecaceae</taxon>
        <taxon>Amorphotheca</taxon>
    </lineage>
</organism>
<feature type="transmembrane region" description="Helical" evidence="2">
    <location>
        <begin position="66"/>
        <end position="88"/>
    </location>
</feature>
<feature type="transmembrane region" description="Helical" evidence="2">
    <location>
        <begin position="109"/>
        <end position="127"/>
    </location>
</feature>
<feature type="transmembrane region" description="Helical" evidence="2">
    <location>
        <begin position="225"/>
        <end position="247"/>
    </location>
</feature>
<evidence type="ECO:0000313" key="4">
    <source>
        <dbReference type="Proteomes" id="UP000241818"/>
    </source>
</evidence>
<feature type="transmembrane region" description="Helical" evidence="2">
    <location>
        <begin position="267"/>
        <end position="285"/>
    </location>
</feature>
<keyword evidence="4" id="KW-1185">Reference proteome</keyword>
<protein>
    <recommendedName>
        <fullName evidence="5">Vacuolar membrane protein</fullName>
    </recommendedName>
</protein>
<reference evidence="3 4" key="1">
    <citation type="journal article" date="2018" name="New Phytol.">
        <title>Comparative genomics and transcriptomics depict ericoid mycorrhizal fungi as versatile saprotrophs and plant mutualists.</title>
        <authorList>
            <person name="Martino E."/>
            <person name="Morin E."/>
            <person name="Grelet G.A."/>
            <person name="Kuo A."/>
            <person name="Kohler A."/>
            <person name="Daghino S."/>
            <person name="Barry K.W."/>
            <person name="Cichocki N."/>
            <person name="Clum A."/>
            <person name="Dockter R.B."/>
            <person name="Hainaut M."/>
            <person name="Kuo R.C."/>
            <person name="LaButti K."/>
            <person name="Lindahl B.D."/>
            <person name="Lindquist E.A."/>
            <person name="Lipzen A."/>
            <person name="Khouja H.R."/>
            <person name="Magnuson J."/>
            <person name="Murat C."/>
            <person name="Ohm R.A."/>
            <person name="Singer S.W."/>
            <person name="Spatafora J.W."/>
            <person name="Wang M."/>
            <person name="Veneault-Fourrey C."/>
            <person name="Henrissat B."/>
            <person name="Grigoriev I.V."/>
            <person name="Martin F.M."/>
            <person name="Perotto S."/>
        </authorList>
    </citation>
    <scope>NUCLEOTIDE SEQUENCE [LARGE SCALE GENOMIC DNA]</scope>
    <source>
        <strain evidence="3 4">ATCC 22711</strain>
    </source>
</reference>
<evidence type="ECO:0000313" key="3">
    <source>
        <dbReference type="EMBL" id="PSS16989.1"/>
    </source>
</evidence>
<dbReference type="Proteomes" id="UP000241818">
    <property type="component" value="Unassembled WGS sequence"/>
</dbReference>
<dbReference type="PANTHER" id="PTHR31735:SF1">
    <property type="entry name" value="VACUOLAR MEMBRANE PROTEIN YPL162C"/>
    <property type="match status" value="1"/>
</dbReference>
<keyword evidence="2" id="KW-0812">Transmembrane</keyword>
<sequence length="410" mass="44372">MSSPRGISPTLPQDASPTALLSSAVASIGVTFPSPSSTLDSTLSIATAISSSLSEPSTPDNGECRLLGPFAILIQGSLGLLALLALVYKRWRERPQRPVKIWFFDVSKQVFGSVLVHIANLLMSMLSSGQFSIRLDPSAIEGRGLAGLAKRIVDEEGKYMPNPCSFYLLNLAIDTTVGIPILILLLRILTALFALTSFGAPRESIASGNYGRPPKAWWWFKQSMIYFLGLMGMKLCVLILFIVAPWISRVGDWALRWTEGDEALQVVFVMLVFPVIMNATQYYIIDSFIKNPAPEHELLPDGDEEADDTYEDPSSVYGEEIQSGGGDEDVEIRIKAGVEAVAVKSKRTKNKGEGGGSGSKSLSGMENKDYDPQFDGESSPTMVGSASTKGTDRTLVSRGETVDGGNRFGR</sequence>
<evidence type="ECO:0000256" key="2">
    <source>
        <dbReference type="SAM" id="Phobius"/>
    </source>
</evidence>
<dbReference type="GeneID" id="36569941"/>
<dbReference type="InParanoid" id="A0A2T3B0Q3"/>
<feature type="transmembrane region" description="Helical" evidence="2">
    <location>
        <begin position="177"/>
        <end position="195"/>
    </location>
</feature>
<dbReference type="OrthoDB" id="431202at2759"/>
<keyword evidence="2" id="KW-0472">Membrane</keyword>
<accession>A0A2T3B0Q3</accession>
<dbReference type="GO" id="GO:0016020">
    <property type="term" value="C:membrane"/>
    <property type="evidence" value="ECO:0007669"/>
    <property type="project" value="TreeGrafter"/>
</dbReference>
<name>A0A2T3B0Q3_AMORE</name>
<feature type="compositionally biased region" description="Polar residues" evidence="1">
    <location>
        <begin position="376"/>
        <end position="389"/>
    </location>
</feature>
<dbReference type="InterPro" id="IPR022127">
    <property type="entry name" value="STIMATE/YPL162C"/>
</dbReference>
<dbReference type="Pfam" id="PF12400">
    <property type="entry name" value="STIMATE"/>
    <property type="match status" value="1"/>
</dbReference>
<feature type="region of interest" description="Disordered" evidence="1">
    <location>
        <begin position="296"/>
        <end position="328"/>
    </location>
</feature>
<evidence type="ECO:0008006" key="5">
    <source>
        <dbReference type="Google" id="ProtNLM"/>
    </source>
</evidence>
<keyword evidence="2" id="KW-1133">Transmembrane helix</keyword>
<proteinExistence type="predicted"/>
<evidence type="ECO:0000256" key="1">
    <source>
        <dbReference type="SAM" id="MobiDB-lite"/>
    </source>
</evidence>
<dbReference type="AlphaFoldDB" id="A0A2T3B0Q3"/>
<dbReference type="PANTHER" id="PTHR31735">
    <property type="entry name" value="VACUOLAR MEMBRANE PROTEIN YPL162C"/>
    <property type="match status" value="1"/>
</dbReference>
<dbReference type="EMBL" id="KZ679012">
    <property type="protein sequence ID" value="PSS16989.1"/>
    <property type="molecule type" value="Genomic_DNA"/>
</dbReference>
<gene>
    <name evidence="3" type="ORF">M430DRAFT_122890</name>
</gene>
<dbReference type="STRING" id="857342.A0A2T3B0Q3"/>
<feature type="compositionally biased region" description="Acidic residues" evidence="1">
    <location>
        <begin position="300"/>
        <end position="311"/>
    </location>
</feature>